<keyword evidence="1" id="KW-0175">Coiled coil</keyword>
<comment type="caution">
    <text evidence="2">The sequence shown here is derived from an EMBL/GenBank/DDBJ whole genome shotgun (WGS) entry which is preliminary data.</text>
</comment>
<dbReference type="OrthoDB" id="9157137at2"/>
<evidence type="ECO:0000313" key="2">
    <source>
        <dbReference type="EMBL" id="KFN43682.1"/>
    </source>
</evidence>
<name>A0A091AWM4_9GAMM</name>
<proteinExistence type="predicted"/>
<evidence type="ECO:0000256" key="1">
    <source>
        <dbReference type="SAM" id="Coils"/>
    </source>
</evidence>
<dbReference type="RefSeq" id="WP_022968545.1">
    <property type="nucleotide sequence ID" value="NZ_ATVD01000001.1"/>
</dbReference>
<dbReference type="Proteomes" id="UP000029385">
    <property type="component" value="Unassembled WGS sequence"/>
</dbReference>
<organism evidence="2 3">
    <name type="scientific">Arenimonas oryziterrae DSM 21050 = YC6267</name>
    <dbReference type="NCBI Taxonomy" id="1121015"/>
    <lineage>
        <taxon>Bacteria</taxon>
        <taxon>Pseudomonadati</taxon>
        <taxon>Pseudomonadota</taxon>
        <taxon>Gammaproteobacteria</taxon>
        <taxon>Lysobacterales</taxon>
        <taxon>Lysobacteraceae</taxon>
        <taxon>Arenimonas</taxon>
    </lineage>
</organism>
<evidence type="ECO:0000313" key="3">
    <source>
        <dbReference type="Proteomes" id="UP000029385"/>
    </source>
</evidence>
<reference evidence="2 3" key="1">
    <citation type="submission" date="2013-09" db="EMBL/GenBank/DDBJ databases">
        <title>Genome sequencing of Arenimonas oryziterrae.</title>
        <authorList>
            <person name="Chen F."/>
            <person name="Wang G."/>
        </authorList>
    </citation>
    <scope>NUCLEOTIDE SEQUENCE [LARGE SCALE GENOMIC DNA]</scope>
    <source>
        <strain evidence="2 3">YC6267</strain>
    </source>
</reference>
<accession>A0A091AWM4</accession>
<dbReference type="AlphaFoldDB" id="A0A091AWM4"/>
<dbReference type="EMBL" id="AVCI01000005">
    <property type="protein sequence ID" value="KFN43682.1"/>
    <property type="molecule type" value="Genomic_DNA"/>
</dbReference>
<feature type="coiled-coil region" evidence="1">
    <location>
        <begin position="126"/>
        <end position="153"/>
    </location>
</feature>
<sequence length="159" mass="18617">MLTREKHAALESEIASLIGKMVLVMSRFEINLNLSLRGLLKEKLGEDSEIQVSNMNLKDRIDRWRKEVATNFADDRELIASLDAWHVTMTPIREKRNRFIHGYWIVDGKENEVVNLTMSIPGSPETDEIRLSLDDLRSEVQKIEDAVDEFFRLRRKWSF</sequence>
<gene>
    <name evidence="2" type="ORF">N789_10420</name>
</gene>
<keyword evidence="3" id="KW-1185">Reference proteome</keyword>
<protein>
    <submittedName>
        <fullName evidence="2">Uncharacterized protein</fullName>
    </submittedName>
</protein>